<organism evidence="3 4">
    <name type="scientific">Agrococcus jejuensis</name>
    <dbReference type="NCBI Taxonomy" id="399736"/>
    <lineage>
        <taxon>Bacteria</taxon>
        <taxon>Bacillati</taxon>
        <taxon>Actinomycetota</taxon>
        <taxon>Actinomycetes</taxon>
        <taxon>Micrococcales</taxon>
        <taxon>Microbacteriaceae</taxon>
        <taxon>Agrococcus</taxon>
    </lineage>
</organism>
<evidence type="ECO:0000256" key="2">
    <source>
        <dbReference type="SAM" id="SignalP"/>
    </source>
</evidence>
<dbReference type="Proteomes" id="UP000198822">
    <property type="component" value="Chromosome I"/>
</dbReference>
<sequence>MRIPALLAAAAAVVVLTACAPSAPVVETETVGADAPTTPVPTSVVVAEPADEAGDASIVRDDVVVTQPASTPTASPSAAPTDGVWDDVSPAEPTVWAEDLSSLFVTADDVAAVEWVDAFQQQRSSPWVTAWAPASTELFSLRWSLDSAAGSGQACSPLFAEAAQIPVVAAYSTGLQTPDYALDYVYELSLTRMQSAADAQRMTDLYAQGSALCPLASSLPTDVVVTGRSPDVPGGAAFQYYVGHTAWETQAVAVGDLLVELRYIQEVTYLGSPPVLQAQLAALGA</sequence>
<evidence type="ECO:0000313" key="4">
    <source>
        <dbReference type="Proteomes" id="UP000198822"/>
    </source>
</evidence>
<evidence type="ECO:0000256" key="1">
    <source>
        <dbReference type="SAM" id="MobiDB-lite"/>
    </source>
</evidence>
<evidence type="ECO:0000313" key="3">
    <source>
        <dbReference type="EMBL" id="SDH98059.1"/>
    </source>
</evidence>
<dbReference type="EMBL" id="LT629695">
    <property type="protein sequence ID" value="SDH98059.1"/>
    <property type="molecule type" value="Genomic_DNA"/>
</dbReference>
<dbReference type="PROSITE" id="PS51257">
    <property type="entry name" value="PROKAR_LIPOPROTEIN"/>
    <property type="match status" value="1"/>
</dbReference>
<evidence type="ECO:0008006" key="5">
    <source>
        <dbReference type="Google" id="ProtNLM"/>
    </source>
</evidence>
<dbReference type="AlphaFoldDB" id="A0A1G8GUP9"/>
<feature type="signal peptide" evidence="2">
    <location>
        <begin position="1"/>
        <end position="20"/>
    </location>
</feature>
<feature type="region of interest" description="Disordered" evidence="1">
    <location>
        <begin position="67"/>
        <end position="86"/>
    </location>
</feature>
<proteinExistence type="predicted"/>
<name>A0A1G8GUP9_9MICO</name>
<gene>
    <name evidence="3" type="ORF">SAMN04489720_3077</name>
</gene>
<protein>
    <recommendedName>
        <fullName evidence="5">PknH-like extracellular domain-containing protein</fullName>
    </recommendedName>
</protein>
<dbReference type="RefSeq" id="WP_092506445.1">
    <property type="nucleotide sequence ID" value="NZ_LT629695.1"/>
</dbReference>
<reference evidence="4" key="1">
    <citation type="submission" date="2016-10" db="EMBL/GenBank/DDBJ databases">
        <authorList>
            <person name="Varghese N."/>
            <person name="Submissions S."/>
        </authorList>
    </citation>
    <scope>NUCLEOTIDE SEQUENCE [LARGE SCALE GENOMIC DNA]</scope>
    <source>
        <strain evidence="4">DSM 22002</strain>
    </source>
</reference>
<accession>A0A1G8GUP9</accession>
<keyword evidence="2" id="KW-0732">Signal</keyword>
<feature type="compositionally biased region" description="Low complexity" evidence="1">
    <location>
        <begin position="68"/>
        <end position="81"/>
    </location>
</feature>
<feature type="chain" id="PRO_5009243525" description="PknH-like extracellular domain-containing protein" evidence="2">
    <location>
        <begin position="21"/>
        <end position="285"/>
    </location>
</feature>
<keyword evidence="4" id="KW-1185">Reference proteome</keyword>